<evidence type="ECO:0000256" key="1">
    <source>
        <dbReference type="SAM" id="SignalP"/>
    </source>
</evidence>
<dbReference type="RefSeq" id="WP_075006949.1">
    <property type="nucleotide sequence ID" value="NZ_FOAP01000006.1"/>
</dbReference>
<feature type="signal peptide" evidence="1">
    <location>
        <begin position="1"/>
        <end position="22"/>
    </location>
</feature>
<dbReference type="PROSITE" id="PS51257">
    <property type="entry name" value="PROKAR_LIPOPROTEIN"/>
    <property type="match status" value="1"/>
</dbReference>
<evidence type="ECO:0008006" key="4">
    <source>
        <dbReference type="Google" id="ProtNLM"/>
    </source>
</evidence>
<dbReference type="Proteomes" id="UP000182719">
    <property type="component" value="Unassembled WGS sequence"/>
</dbReference>
<keyword evidence="3" id="KW-1185">Reference proteome</keyword>
<evidence type="ECO:0000313" key="3">
    <source>
        <dbReference type="Proteomes" id="UP000182719"/>
    </source>
</evidence>
<sequence>MRRSRRLCLMALMLGMSSLGVGCDVVEELEPPPPGVSDRICYRESDCVPNGCCGQGTNPTHVLDGPDCSEVRCTGGCPVNSIGCGRCVATCRDSRCVAACS</sequence>
<protein>
    <recommendedName>
        <fullName evidence="4">4Fe-4S ferredoxin-type domain-containing protein</fullName>
    </recommendedName>
</protein>
<keyword evidence="1" id="KW-0732">Signal</keyword>
<dbReference type="AlphaFoldDB" id="A0A1H7QTS8"/>
<name>A0A1H7QTS8_STIAU</name>
<evidence type="ECO:0000313" key="2">
    <source>
        <dbReference type="EMBL" id="SEL51118.1"/>
    </source>
</evidence>
<organism evidence="2 3">
    <name type="scientific">Stigmatella aurantiaca</name>
    <dbReference type="NCBI Taxonomy" id="41"/>
    <lineage>
        <taxon>Bacteria</taxon>
        <taxon>Pseudomonadati</taxon>
        <taxon>Myxococcota</taxon>
        <taxon>Myxococcia</taxon>
        <taxon>Myxococcales</taxon>
        <taxon>Cystobacterineae</taxon>
        <taxon>Archangiaceae</taxon>
        <taxon>Stigmatella</taxon>
    </lineage>
</organism>
<dbReference type="OrthoDB" id="5518459at2"/>
<reference evidence="3" key="1">
    <citation type="submission" date="2016-10" db="EMBL/GenBank/DDBJ databases">
        <authorList>
            <person name="Varghese N."/>
            <person name="Submissions S."/>
        </authorList>
    </citation>
    <scope>NUCLEOTIDE SEQUENCE [LARGE SCALE GENOMIC DNA]</scope>
    <source>
        <strain evidence="3">DSM 17044</strain>
    </source>
</reference>
<feature type="chain" id="PRO_5010357548" description="4Fe-4S ferredoxin-type domain-containing protein" evidence="1">
    <location>
        <begin position="23"/>
        <end position="101"/>
    </location>
</feature>
<accession>A0A1H7QTS8</accession>
<dbReference type="EMBL" id="FOAP01000006">
    <property type="protein sequence ID" value="SEL51118.1"/>
    <property type="molecule type" value="Genomic_DNA"/>
</dbReference>
<gene>
    <name evidence="2" type="ORF">SAMN05444354_106263</name>
</gene>
<proteinExistence type="predicted"/>